<feature type="region of interest" description="Disordered" evidence="1">
    <location>
        <begin position="136"/>
        <end position="275"/>
    </location>
</feature>
<feature type="compositionally biased region" description="Low complexity" evidence="1">
    <location>
        <begin position="46"/>
        <end position="56"/>
    </location>
</feature>
<feature type="compositionally biased region" description="Low complexity" evidence="1">
    <location>
        <begin position="200"/>
        <end position="220"/>
    </location>
</feature>
<accession>A0A8U0RKL3</accession>
<reference evidence="3" key="1">
    <citation type="submission" date="2025-08" db="UniProtKB">
        <authorList>
            <consortium name="RefSeq"/>
        </authorList>
    </citation>
    <scope>IDENTIFICATION</scope>
    <source>
        <tissue evidence="3">Brain</tissue>
    </source>
</reference>
<feature type="compositionally biased region" description="Low complexity" evidence="1">
    <location>
        <begin position="260"/>
        <end position="273"/>
    </location>
</feature>
<evidence type="ECO:0000313" key="2">
    <source>
        <dbReference type="Proteomes" id="UP000000715"/>
    </source>
</evidence>
<evidence type="ECO:0000256" key="1">
    <source>
        <dbReference type="SAM" id="MobiDB-lite"/>
    </source>
</evidence>
<dbReference type="Proteomes" id="UP000000715">
    <property type="component" value="Unplaced"/>
</dbReference>
<gene>
    <name evidence="3" type="primary">LOC101690806</name>
</gene>
<proteinExistence type="predicted"/>
<organism evidence="2 3">
    <name type="scientific">Mustela putorius furo</name>
    <name type="common">European domestic ferret</name>
    <name type="synonym">Mustela furo</name>
    <dbReference type="NCBI Taxonomy" id="9669"/>
    <lineage>
        <taxon>Eukaryota</taxon>
        <taxon>Metazoa</taxon>
        <taxon>Chordata</taxon>
        <taxon>Craniata</taxon>
        <taxon>Vertebrata</taxon>
        <taxon>Euteleostomi</taxon>
        <taxon>Mammalia</taxon>
        <taxon>Eutheria</taxon>
        <taxon>Laurasiatheria</taxon>
        <taxon>Carnivora</taxon>
        <taxon>Caniformia</taxon>
        <taxon>Musteloidea</taxon>
        <taxon>Mustelidae</taxon>
        <taxon>Mustelinae</taxon>
        <taxon>Mustela</taxon>
    </lineage>
</organism>
<dbReference type="RefSeq" id="XP_044926230.1">
    <property type="nucleotide sequence ID" value="XM_045070295.1"/>
</dbReference>
<dbReference type="GeneID" id="101690806"/>
<feature type="region of interest" description="Disordered" evidence="1">
    <location>
        <begin position="95"/>
        <end position="115"/>
    </location>
</feature>
<sequence>MATANPPAGLCPGSPGDAGVGRGRAGEPRVRVPPRAGSGRLASALSRPSAGPASGRARSRRAGLEGRAGPEAGRCPSRACAAYPPLRAFTARSAVRRGGQVAAQSPVQAGPERRGSPDYWWTCEVPATLRFAGRTGISGCRSRERAPRPGAVPPGGGRRAGRGGAPSARLREALGPSERAELPSTFEGSRRPALLPAAPGSRSLAGAEGAAAAPGLGRLSEAPTPGPASAGQRDVGAQSPAAATSPTPGRGDPGSAVREGAACGGRCPARGSAPARRIRAQVQTQQSLVTGEDGCLQDPDHKTILLASLAPCFLGSGHLSIPAVPEAILDGWVCSGASAFFCPGEGTASRRTPAENPGRCLTWRRCSLNDHLSPLSALEAGMDPRMDTESAPWRFCSNCGERGICFLCDLPG</sequence>
<dbReference type="AlphaFoldDB" id="A0A8U0RKL3"/>
<name>A0A8U0RKL3_MUSPF</name>
<feature type="compositionally biased region" description="Low complexity" evidence="1">
    <location>
        <begin position="239"/>
        <end position="248"/>
    </location>
</feature>
<keyword evidence="2" id="KW-1185">Reference proteome</keyword>
<protein>
    <submittedName>
        <fullName evidence="3">Collagen alpha-2(I) chain-like</fullName>
    </submittedName>
</protein>
<evidence type="ECO:0000313" key="3">
    <source>
        <dbReference type="RefSeq" id="XP_044926230.1"/>
    </source>
</evidence>
<feature type="compositionally biased region" description="Gly residues" evidence="1">
    <location>
        <begin position="153"/>
        <end position="164"/>
    </location>
</feature>
<feature type="region of interest" description="Disordered" evidence="1">
    <location>
        <begin position="1"/>
        <end position="78"/>
    </location>
</feature>